<reference evidence="1" key="1">
    <citation type="journal article" date="2020" name="mSystems">
        <title>Genome- and Community-Level Interaction Insights into Carbon Utilization and Element Cycling Functions of Hydrothermarchaeota in Hydrothermal Sediment.</title>
        <authorList>
            <person name="Zhou Z."/>
            <person name="Liu Y."/>
            <person name="Xu W."/>
            <person name="Pan J."/>
            <person name="Luo Z.H."/>
            <person name="Li M."/>
        </authorList>
    </citation>
    <scope>NUCLEOTIDE SEQUENCE [LARGE SCALE GENOMIC DNA]</scope>
    <source>
        <strain evidence="1">SpSt-769</strain>
    </source>
</reference>
<gene>
    <name evidence="1" type="ORF">ENV54_12730</name>
</gene>
<evidence type="ECO:0000313" key="1">
    <source>
        <dbReference type="EMBL" id="HGH62151.1"/>
    </source>
</evidence>
<accession>A0A7C4EVA5</accession>
<sequence length="236" mass="26373">MAKKPKTKTNPPSCATCPHDSQQMLCLDKKGKSHKGCPTVFHKEVLEKANEEYHRADIGFFAHEASVQEAACYANRHERPYVMQPTKTRIQEICEFSRRMGYTRLGLAFCVGLKAEAAIVSSILKDNGFEVVSVCCKAGRTPKDLIGIADEDKIYQGTDESMCNPIFQAKALNHEKTDFNILLGLCVGHDSLFFKYSRAMTTVLAAKDRVTGHNPLAAVYLHQSYYRKLHKPVSDG</sequence>
<dbReference type="AlphaFoldDB" id="A0A7C4EVA5"/>
<protein>
    <submittedName>
        <fullName evidence="1">DUF1847 domain-containing protein</fullName>
    </submittedName>
</protein>
<proteinExistence type="predicted"/>
<dbReference type="Pfam" id="PF08901">
    <property type="entry name" value="DUF1847"/>
    <property type="match status" value="1"/>
</dbReference>
<comment type="caution">
    <text evidence="1">The sequence shown here is derived from an EMBL/GenBank/DDBJ whole genome shotgun (WGS) entry which is preliminary data.</text>
</comment>
<dbReference type="InterPro" id="IPR014997">
    <property type="entry name" value="DUF1847"/>
</dbReference>
<dbReference type="EMBL" id="DTGT01000414">
    <property type="protein sequence ID" value="HGH62151.1"/>
    <property type="molecule type" value="Genomic_DNA"/>
</dbReference>
<organism evidence="1">
    <name type="scientific">Desulfomonile tiedjei</name>
    <dbReference type="NCBI Taxonomy" id="2358"/>
    <lineage>
        <taxon>Bacteria</taxon>
        <taxon>Pseudomonadati</taxon>
        <taxon>Thermodesulfobacteriota</taxon>
        <taxon>Desulfomonilia</taxon>
        <taxon>Desulfomonilales</taxon>
        <taxon>Desulfomonilaceae</taxon>
        <taxon>Desulfomonile</taxon>
    </lineage>
</organism>
<name>A0A7C4EVA5_9BACT</name>